<reference evidence="1 2" key="1">
    <citation type="journal article" date="2012" name="Nat. Biotechnol.">
        <title>Draft genome sequence of pigeonpea (Cajanus cajan), an orphan legume crop of resource-poor farmers.</title>
        <authorList>
            <person name="Varshney R.K."/>
            <person name="Chen W."/>
            <person name="Li Y."/>
            <person name="Bharti A.K."/>
            <person name="Saxena R.K."/>
            <person name="Schlueter J.A."/>
            <person name="Donoghue M.T."/>
            <person name="Azam S."/>
            <person name="Fan G."/>
            <person name="Whaley A.M."/>
            <person name="Farmer A.D."/>
            <person name="Sheridan J."/>
            <person name="Iwata A."/>
            <person name="Tuteja R."/>
            <person name="Penmetsa R.V."/>
            <person name="Wu W."/>
            <person name="Upadhyaya H.D."/>
            <person name="Yang S.P."/>
            <person name="Shah T."/>
            <person name="Saxena K.B."/>
            <person name="Michael T."/>
            <person name="McCombie W.R."/>
            <person name="Yang B."/>
            <person name="Zhang G."/>
            <person name="Yang H."/>
            <person name="Wang J."/>
            <person name="Spillane C."/>
            <person name="Cook D.R."/>
            <person name="May G.D."/>
            <person name="Xu X."/>
            <person name="Jackson S.A."/>
        </authorList>
    </citation>
    <scope>NUCLEOTIDE SEQUENCE [LARGE SCALE GENOMIC DNA]</scope>
    <source>
        <strain evidence="2">cv. Asha</strain>
    </source>
</reference>
<organism evidence="1 2">
    <name type="scientific">Cajanus cajan</name>
    <name type="common">Pigeon pea</name>
    <name type="synonym">Cajanus indicus</name>
    <dbReference type="NCBI Taxonomy" id="3821"/>
    <lineage>
        <taxon>Eukaryota</taxon>
        <taxon>Viridiplantae</taxon>
        <taxon>Streptophyta</taxon>
        <taxon>Embryophyta</taxon>
        <taxon>Tracheophyta</taxon>
        <taxon>Spermatophyta</taxon>
        <taxon>Magnoliopsida</taxon>
        <taxon>eudicotyledons</taxon>
        <taxon>Gunneridae</taxon>
        <taxon>Pentapetalae</taxon>
        <taxon>rosids</taxon>
        <taxon>fabids</taxon>
        <taxon>Fabales</taxon>
        <taxon>Fabaceae</taxon>
        <taxon>Papilionoideae</taxon>
        <taxon>50 kb inversion clade</taxon>
        <taxon>NPAAA clade</taxon>
        <taxon>indigoferoid/millettioid clade</taxon>
        <taxon>Phaseoleae</taxon>
        <taxon>Cajanus</taxon>
    </lineage>
</organism>
<dbReference type="STRING" id="3821.A0A151TGF6"/>
<dbReference type="PANTHER" id="PTHR31798">
    <property type="entry name" value="HYDROXYPROLINE-RICH GLYCOPROTEIN-LIKE"/>
    <property type="match status" value="1"/>
</dbReference>
<dbReference type="AlphaFoldDB" id="A0A151TGF6"/>
<sequence length="111" mass="12289">MSNHRVSFELSSQQVLKSLENKPAASAWTKVLSKLKDDAATADKEENSVETELHEKDQSLTLSSAKEFNFDNADGRDNIVADWWANEKVAGKEGGASKDWSFFPMIQPGLS</sequence>
<proteinExistence type="predicted"/>
<accession>A0A151TGF6</accession>
<evidence type="ECO:0000313" key="2">
    <source>
        <dbReference type="Proteomes" id="UP000075243"/>
    </source>
</evidence>
<dbReference type="OMA" id="IVVADWW"/>
<dbReference type="Gramene" id="C.cajan_12033.t">
    <property type="protein sequence ID" value="C.cajan_12033.t"/>
    <property type="gene ID" value="C.cajan_12033"/>
</dbReference>
<dbReference type="EMBL" id="CM003608">
    <property type="protein sequence ID" value="KYP66118.1"/>
    <property type="molecule type" value="Genomic_DNA"/>
</dbReference>
<dbReference type="PANTHER" id="PTHR31798:SF2">
    <property type="entry name" value="HYDROXYPROLINE-RICH GLYCOPROTEIN FAMILY PROTEIN"/>
    <property type="match status" value="1"/>
</dbReference>
<name>A0A151TGF6_CAJCA</name>
<protein>
    <submittedName>
        <fullName evidence="1">Uncharacterized protein</fullName>
    </submittedName>
</protein>
<evidence type="ECO:0000313" key="1">
    <source>
        <dbReference type="EMBL" id="KYP66118.1"/>
    </source>
</evidence>
<dbReference type="Proteomes" id="UP000075243">
    <property type="component" value="Chromosome 6"/>
</dbReference>
<keyword evidence="2" id="KW-1185">Reference proteome</keyword>
<dbReference type="InterPro" id="IPR040420">
    <property type="entry name" value="At1g76660-like"/>
</dbReference>
<gene>
    <name evidence="1" type="ORF">KK1_012402</name>
</gene>